<reference evidence="3" key="1">
    <citation type="submission" date="2016-11" db="EMBL/GenBank/DDBJ databases">
        <authorList>
            <person name="Varghese N."/>
            <person name="Submissions S."/>
        </authorList>
    </citation>
    <scope>NUCLEOTIDE SEQUENCE [LARGE SCALE GENOMIC DNA]</scope>
    <source>
        <strain evidence="3">DSM 18829</strain>
    </source>
</reference>
<dbReference type="Proteomes" id="UP000184488">
    <property type="component" value="Unassembled WGS sequence"/>
</dbReference>
<evidence type="ECO:0000313" key="2">
    <source>
        <dbReference type="EMBL" id="SHI84851.1"/>
    </source>
</evidence>
<sequence>MRNVFKDPILQREFEEKGYVVIDFLNPSEVELLQQLYNQLNAQPKERGFSTSNMSMDANYRKNVSDGITNTFAKAVASHLDNFKLFFGIFTSKQPNQSESICSIHQDPAYVDESKYQGITLWVPLIDTNKMNGALEVIDGSQKLNDGPRSTLPKFPYNELSPYLIENYFKRLDIKAGQAYIGSSKVFHWSPSNYSDTERVAALAWLAEEESQMRCYYQDFRNPTDVMEVFELEPDYYIETPLFSRPDESRAKKIGEVTYHFDVLNEEKIRLILGESRKESNQPV</sequence>
<evidence type="ECO:0000313" key="3">
    <source>
        <dbReference type="Proteomes" id="UP000184488"/>
    </source>
</evidence>
<keyword evidence="2" id="KW-0560">Oxidoreductase</keyword>
<dbReference type="RefSeq" id="WP_073310575.1">
    <property type="nucleotide sequence ID" value="NZ_FQZI01000003.1"/>
</dbReference>
<dbReference type="Gene3D" id="2.60.120.620">
    <property type="entry name" value="q2cbj1_9rhob like domain"/>
    <property type="match status" value="1"/>
</dbReference>
<dbReference type="AlphaFoldDB" id="A0A1M6EHD5"/>
<protein>
    <submittedName>
        <fullName evidence="2">Ectoine hydroxylase-related dioxygenase, phytanoyl-CoA dioxygenase (PhyH) family</fullName>
    </submittedName>
</protein>
<dbReference type="STRING" id="415425.SAMN05444363_1773"/>
<dbReference type="GO" id="GO:0005506">
    <property type="term" value="F:iron ion binding"/>
    <property type="evidence" value="ECO:0007669"/>
    <property type="project" value="UniProtKB-ARBA"/>
</dbReference>
<proteinExistence type="predicted"/>
<dbReference type="PANTHER" id="PTHR20883:SF48">
    <property type="entry name" value="ECTOINE DIOXYGENASE"/>
    <property type="match status" value="1"/>
</dbReference>
<dbReference type="Pfam" id="PF05721">
    <property type="entry name" value="PhyH"/>
    <property type="match status" value="1"/>
</dbReference>
<comment type="cofactor">
    <cofactor evidence="1">
        <name>Fe(2+)</name>
        <dbReference type="ChEBI" id="CHEBI:29033"/>
    </cofactor>
</comment>
<dbReference type="EMBL" id="FQZI01000003">
    <property type="protein sequence ID" value="SHI84851.1"/>
    <property type="molecule type" value="Genomic_DNA"/>
</dbReference>
<dbReference type="OrthoDB" id="9814777at2"/>
<organism evidence="2 3">
    <name type="scientific">Flavobacterium terrae</name>
    <dbReference type="NCBI Taxonomy" id="415425"/>
    <lineage>
        <taxon>Bacteria</taxon>
        <taxon>Pseudomonadati</taxon>
        <taxon>Bacteroidota</taxon>
        <taxon>Flavobacteriia</taxon>
        <taxon>Flavobacteriales</taxon>
        <taxon>Flavobacteriaceae</taxon>
        <taxon>Flavobacterium</taxon>
    </lineage>
</organism>
<evidence type="ECO:0000256" key="1">
    <source>
        <dbReference type="ARBA" id="ARBA00001954"/>
    </source>
</evidence>
<accession>A0A1M6EHD5</accession>
<dbReference type="InterPro" id="IPR008775">
    <property type="entry name" value="Phytyl_CoA_dOase-like"/>
</dbReference>
<dbReference type="GO" id="GO:0016706">
    <property type="term" value="F:2-oxoglutarate-dependent dioxygenase activity"/>
    <property type="evidence" value="ECO:0007669"/>
    <property type="project" value="UniProtKB-ARBA"/>
</dbReference>
<name>A0A1M6EHD5_9FLAO</name>
<dbReference type="SUPFAM" id="SSF51197">
    <property type="entry name" value="Clavaminate synthase-like"/>
    <property type="match status" value="1"/>
</dbReference>
<keyword evidence="3" id="KW-1185">Reference proteome</keyword>
<keyword evidence="2" id="KW-0223">Dioxygenase</keyword>
<dbReference type="PANTHER" id="PTHR20883">
    <property type="entry name" value="PHYTANOYL-COA DIOXYGENASE DOMAIN CONTAINING 1"/>
    <property type="match status" value="1"/>
</dbReference>
<gene>
    <name evidence="2" type="ORF">SAMN05444363_1773</name>
</gene>